<protein>
    <submittedName>
        <fullName evidence="5">Uncharacterized protein</fullName>
    </submittedName>
</protein>
<organism evidence="5 6">
    <name type="scientific">Nesidiocoris tenuis</name>
    <dbReference type="NCBI Taxonomy" id="355587"/>
    <lineage>
        <taxon>Eukaryota</taxon>
        <taxon>Metazoa</taxon>
        <taxon>Ecdysozoa</taxon>
        <taxon>Arthropoda</taxon>
        <taxon>Hexapoda</taxon>
        <taxon>Insecta</taxon>
        <taxon>Pterygota</taxon>
        <taxon>Neoptera</taxon>
        <taxon>Paraneoptera</taxon>
        <taxon>Hemiptera</taxon>
        <taxon>Heteroptera</taxon>
        <taxon>Panheteroptera</taxon>
        <taxon>Cimicomorpha</taxon>
        <taxon>Miridae</taxon>
        <taxon>Dicyphina</taxon>
        <taxon>Nesidiocoris</taxon>
    </lineage>
</organism>
<dbReference type="PANTHER" id="PTHR12474">
    <property type="entry name" value="P53 REGULATED PA26 NUCLEAR PROTEIN SESTRIN"/>
    <property type="match status" value="1"/>
</dbReference>
<evidence type="ECO:0000256" key="1">
    <source>
        <dbReference type="ARBA" id="ARBA00004496"/>
    </source>
</evidence>
<evidence type="ECO:0000256" key="2">
    <source>
        <dbReference type="ARBA" id="ARBA00008350"/>
    </source>
</evidence>
<proteinExistence type="inferred from homology"/>
<dbReference type="Pfam" id="PF04636">
    <property type="entry name" value="PA26"/>
    <property type="match status" value="1"/>
</dbReference>
<reference evidence="5 6" key="1">
    <citation type="submission" date="2020-02" db="EMBL/GenBank/DDBJ databases">
        <authorList>
            <person name="Ferguson B K."/>
        </authorList>
    </citation>
    <scope>NUCLEOTIDE SEQUENCE [LARGE SCALE GENOMIC DNA]</scope>
</reference>
<dbReference type="AlphaFoldDB" id="A0A6H5HCW6"/>
<evidence type="ECO:0000313" key="4">
    <source>
        <dbReference type="EMBL" id="CAB0003902.1"/>
    </source>
</evidence>
<dbReference type="GO" id="GO:0070728">
    <property type="term" value="F:L-leucine binding"/>
    <property type="evidence" value="ECO:0007669"/>
    <property type="project" value="TreeGrafter"/>
</dbReference>
<evidence type="ECO:0000256" key="3">
    <source>
        <dbReference type="ARBA" id="ARBA00022490"/>
    </source>
</evidence>
<dbReference type="SUPFAM" id="SSF69118">
    <property type="entry name" value="AhpD-like"/>
    <property type="match status" value="1"/>
</dbReference>
<sequence>MLQAAGRHQCSYLINLQKQEFLLQGGDQDWLRGLQYIPQKLRDLYEINKILAHRPWLLNKTHIQ</sequence>
<feature type="non-terminal residue" evidence="5">
    <location>
        <position position="64"/>
    </location>
</feature>
<comment type="subcellular location">
    <subcellularLocation>
        <location evidence="1">Cytoplasm</location>
    </subcellularLocation>
</comment>
<dbReference type="InterPro" id="IPR006730">
    <property type="entry name" value="Sestrin"/>
</dbReference>
<dbReference type="GO" id="GO:0005737">
    <property type="term" value="C:cytoplasm"/>
    <property type="evidence" value="ECO:0007669"/>
    <property type="project" value="UniProtKB-SubCell"/>
</dbReference>
<dbReference type="GO" id="GO:1990253">
    <property type="term" value="P:cellular response to leucine starvation"/>
    <property type="evidence" value="ECO:0007669"/>
    <property type="project" value="TreeGrafter"/>
</dbReference>
<keyword evidence="6" id="KW-1185">Reference proteome</keyword>
<evidence type="ECO:0000313" key="5">
    <source>
        <dbReference type="EMBL" id="CAB0015821.1"/>
    </source>
</evidence>
<dbReference type="GO" id="GO:1901031">
    <property type="term" value="P:regulation of response to reactive oxygen species"/>
    <property type="evidence" value="ECO:0007669"/>
    <property type="project" value="InterPro"/>
</dbReference>
<keyword evidence="3" id="KW-0963">Cytoplasm</keyword>
<dbReference type="Proteomes" id="UP000479000">
    <property type="component" value="Unassembled WGS sequence"/>
</dbReference>
<dbReference type="PANTHER" id="PTHR12474:SF0">
    <property type="entry name" value="SESTRIN HOMOLOG"/>
    <property type="match status" value="1"/>
</dbReference>
<dbReference type="OrthoDB" id="337464at2759"/>
<comment type="similarity">
    <text evidence="2">Belongs to the sestrin family.</text>
</comment>
<dbReference type="EMBL" id="CADCXU010029578">
    <property type="protein sequence ID" value="CAB0015821.1"/>
    <property type="molecule type" value="Genomic_DNA"/>
</dbReference>
<dbReference type="GO" id="GO:0016239">
    <property type="term" value="P:positive regulation of macroautophagy"/>
    <property type="evidence" value="ECO:0007669"/>
    <property type="project" value="TreeGrafter"/>
</dbReference>
<dbReference type="EMBL" id="CADCXU010014155">
    <property type="protein sequence ID" value="CAB0003902.1"/>
    <property type="molecule type" value="Genomic_DNA"/>
</dbReference>
<name>A0A6H5HCW6_9HEMI</name>
<gene>
    <name evidence="5" type="ORF">NTEN_LOCUS20161</name>
    <name evidence="4" type="ORF">NTEN_LOCUS9379</name>
</gene>
<evidence type="ECO:0000313" key="6">
    <source>
        <dbReference type="Proteomes" id="UP000479000"/>
    </source>
</evidence>
<dbReference type="GO" id="GO:0016684">
    <property type="term" value="F:oxidoreductase activity, acting on peroxide as acceptor"/>
    <property type="evidence" value="ECO:0007669"/>
    <property type="project" value="TreeGrafter"/>
</dbReference>
<dbReference type="GO" id="GO:0005634">
    <property type="term" value="C:nucleus"/>
    <property type="evidence" value="ECO:0007669"/>
    <property type="project" value="InterPro"/>
</dbReference>
<dbReference type="GO" id="GO:1904262">
    <property type="term" value="P:negative regulation of TORC1 signaling"/>
    <property type="evidence" value="ECO:0007669"/>
    <property type="project" value="TreeGrafter"/>
</dbReference>
<accession>A0A6H5HCW6</accession>
<dbReference type="GO" id="GO:0071233">
    <property type="term" value="P:cellular response to L-leucine"/>
    <property type="evidence" value="ECO:0007669"/>
    <property type="project" value="TreeGrafter"/>
</dbReference>
<dbReference type="InterPro" id="IPR029032">
    <property type="entry name" value="AhpD-like"/>
</dbReference>